<proteinExistence type="predicted"/>
<dbReference type="InterPro" id="IPR036291">
    <property type="entry name" value="NAD(P)-bd_dom_sf"/>
</dbReference>
<evidence type="ECO:0000313" key="4">
    <source>
        <dbReference type="Proteomes" id="UP000000271"/>
    </source>
</evidence>
<dbReference type="Pfam" id="PF01408">
    <property type="entry name" value="GFO_IDH_MocA"/>
    <property type="match status" value="1"/>
</dbReference>
<dbReference type="PANTHER" id="PTHR43054:SF1">
    <property type="entry name" value="SCYLLO-INOSITOL 2-DEHYDROGENASE (NADP(+)) IOLU"/>
    <property type="match status" value="1"/>
</dbReference>
<accession>D6XYD7</accession>
<dbReference type="STRING" id="439292.Bsel_2708"/>
<dbReference type="PANTHER" id="PTHR43054">
    <property type="match status" value="1"/>
</dbReference>
<feature type="domain" description="GFO/IDH/MocA-like oxidoreductase" evidence="2">
    <location>
        <begin position="137"/>
        <end position="246"/>
    </location>
</feature>
<evidence type="ECO:0000259" key="2">
    <source>
        <dbReference type="Pfam" id="PF22725"/>
    </source>
</evidence>
<dbReference type="SUPFAM" id="SSF55347">
    <property type="entry name" value="Glyceraldehyde-3-phosphate dehydrogenase-like, C-terminal domain"/>
    <property type="match status" value="1"/>
</dbReference>
<dbReference type="EMBL" id="CP001791">
    <property type="protein sequence ID" value="ADI00206.1"/>
    <property type="molecule type" value="Genomic_DNA"/>
</dbReference>
<dbReference type="RefSeq" id="WP_013173622.1">
    <property type="nucleotide sequence ID" value="NC_014219.1"/>
</dbReference>
<dbReference type="AlphaFoldDB" id="D6XYD7"/>
<gene>
    <name evidence="3" type="ordered locus">Bsel_2708</name>
</gene>
<dbReference type="eggNOG" id="COG0673">
    <property type="taxonomic scope" value="Bacteria"/>
</dbReference>
<protein>
    <submittedName>
        <fullName evidence="3">Oxidoreductase domain protein</fullName>
    </submittedName>
</protein>
<evidence type="ECO:0000313" key="3">
    <source>
        <dbReference type="EMBL" id="ADI00206.1"/>
    </source>
</evidence>
<dbReference type="Proteomes" id="UP000000271">
    <property type="component" value="Chromosome"/>
</dbReference>
<dbReference type="InterPro" id="IPR000683">
    <property type="entry name" value="Gfo/Idh/MocA-like_OxRdtase_N"/>
</dbReference>
<feature type="domain" description="Gfo/Idh/MocA-like oxidoreductase N-terminal" evidence="1">
    <location>
        <begin position="2"/>
        <end position="117"/>
    </location>
</feature>
<dbReference type="InterPro" id="IPR055170">
    <property type="entry name" value="GFO_IDH_MocA-like_dom"/>
</dbReference>
<dbReference type="Gene3D" id="3.30.360.10">
    <property type="entry name" value="Dihydrodipicolinate Reductase, domain 2"/>
    <property type="match status" value="1"/>
</dbReference>
<dbReference type="GO" id="GO:0000166">
    <property type="term" value="F:nucleotide binding"/>
    <property type="evidence" value="ECO:0007669"/>
    <property type="project" value="InterPro"/>
</dbReference>
<dbReference type="Pfam" id="PF22725">
    <property type="entry name" value="GFO_IDH_MocA_C3"/>
    <property type="match status" value="1"/>
</dbReference>
<dbReference type="Gene3D" id="3.40.50.720">
    <property type="entry name" value="NAD(P)-binding Rossmann-like Domain"/>
    <property type="match status" value="1"/>
</dbReference>
<dbReference type="OrthoDB" id="9815825at2"/>
<name>D6XYD7_BACIE</name>
<dbReference type="KEGG" id="bse:Bsel_2708"/>
<sequence>MKIGTIGTGRIVGLTLDALRQIPDAECTAMYTRKRERASAYADNYGIDQIYTELDAFFASERFDTVYIASPNSLHSDHMTRALHAGKHVICEKPFTPTVKEAKAVKELAASKGLMVFEAISIIHMPNFTALTEALPKIGKVKLIQCNYSQYSSRYDALLAGETPNVFNPEFAGGALADINIYNLHFVVRLFGSPQSLTYTANRHSNGIDTSGVLVMTYDDHIAVCTGAKDTRSMNVAMIQGEKGYIQVVNGVNGMASLIVDTGGDPVTVNHQTKENRLYDEFRAFASIINNRDHAACQELLDHSMMVMETFEAARKSGGIIYPSDSE</sequence>
<dbReference type="SUPFAM" id="SSF51735">
    <property type="entry name" value="NAD(P)-binding Rossmann-fold domains"/>
    <property type="match status" value="1"/>
</dbReference>
<organism evidence="3 4">
    <name type="scientific">Bacillus selenitireducens (strain ATCC 700615 / DSM 15326 / MLS10)</name>
    <dbReference type="NCBI Taxonomy" id="439292"/>
    <lineage>
        <taxon>Bacteria</taxon>
        <taxon>Bacillati</taxon>
        <taxon>Bacillota</taxon>
        <taxon>Bacilli</taxon>
        <taxon>Bacillales</taxon>
        <taxon>Bacillaceae</taxon>
        <taxon>Salisediminibacterium</taxon>
    </lineage>
</organism>
<keyword evidence="4" id="KW-1185">Reference proteome</keyword>
<reference evidence="3" key="1">
    <citation type="submission" date="2009-10" db="EMBL/GenBank/DDBJ databases">
        <title>Complete sequence of Bacillus selenitireducens MLS10.</title>
        <authorList>
            <consortium name="US DOE Joint Genome Institute"/>
            <person name="Lucas S."/>
            <person name="Copeland A."/>
            <person name="Lapidus A."/>
            <person name="Glavina del Rio T."/>
            <person name="Dalin E."/>
            <person name="Tice H."/>
            <person name="Bruce D."/>
            <person name="Goodwin L."/>
            <person name="Pitluck S."/>
            <person name="Sims D."/>
            <person name="Brettin T."/>
            <person name="Detter J.C."/>
            <person name="Han C."/>
            <person name="Larimer F."/>
            <person name="Land M."/>
            <person name="Hauser L."/>
            <person name="Kyrpides N."/>
            <person name="Ovchinnikova G."/>
            <person name="Stolz J."/>
        </authorList>
    </citation>
    <scope>NUCLEOTIDE SEQUENCE [LARGE SCALE GENOMIC DNA]</scope>
    <source>
        <strain evidence="3">MLS10</strain>
    </source>
</reference>
<evidence type="ECO:0000259" key="1">
    <source>
        <dbReference type="Pfam" id="PF01408"/>
    </source>
</evidence>
<dbReference type="HOGENOM" id="CLU_023194_7_0_9"/>